<accession>A0A8S1TGI0</accession>
<keyword evidence="1" id="KW-0812">Transmembrane</keyword>
<evidence type="ECO:0008006" key="4">
    <source>
        <dbReference type="Google" id="ProtNLM"/>
    </source>
</evidence>
<sequence length="328" mass="39077">MIKNLYWLILIQTIVIILTFNFSTNLQIIDEIKKIINQNETITTQSRNMKICQDDIIPQAKIISEAYNNFFGGKHWGFLLVYPIMLIQKQLNKESDFYIKMAFYFHLIQYPFLAIFTHQISLIIGEYFAQQIIPINICFGIFFLNLCFFLINSQLLGIQIKNKRKPLYILFFLFVINGLYNIITLKHHNWIPYLIFNAYIQIYLIHINSNLFVCNQYNKHKLLIEILFEKISLFNGNQDKDYFYINKEVFLFFGILITLFYNFHQALMQMQVLATVILTIVAFLIFIIWDTSLISSNFTNKSQWLAADLFFLDLFLPFRNIVMFLLIE</sequence>
<keyword evidence="1" id="KW-0472">Membrane</keyword>
<evidence type="ECO:0000256" key="1">
    <source>
        <dbReference type="SAM" id="Phobius"/>
    </source>
</evidence>
<comment type="caution">
    <text evidence="2">The sequence shown here is derived from an EMBL/GenBank/DDBJ whole genome shotgun (WGS) entry which is preliminary data.</text>
</comment>
<evidence type="ECO:0000313" key="3">
    <source>
        <dbReference type="Proteomes" id="UP000683925"/>
    </source>
</evidence>
<dbReference type="AlphaFoldDB" id="A0A8S1TGI0"/>
<dbReference type="EMBL" id="CAJJDP010000026">
    <property type="protein sequence ID" value="CAD8152325.1"/>
    <property type="molecule type" value="Genomic_DNA"/>
</dbReference>
<dbReference type="Proteomes" id="UP000683925">
    <property type="component" value="Unassembled WGS sequence"/>
</dbReference>
<feature type="transmembrane region" description="Helical" evidence="1">
    <location>
        <begin position="167"/>
        <end position="183"/>
    </location>
</feature>
<protein>
    <recommendedName>
        <fullName evidence="4">Transmembrane protein</fullName>
    </recommendedName>
</protein>
<keyword evidence="1" id="KW-1133">Transmembrane helix</keyword>
<feature type="transmembrane region" description="Helical" evidence="1">
    <location>
        <begin position="242"/>
        <end position="263"/>
    </location>
</feature>
<feature type="transmembrane region" description="Helical" evidence="1">
    <location>
        <begin position="270"/>
        <end position="289"/>
    </location>
</feature>
<dbReference type="OrthoDB" id="10558703at2759"/>
<feature type="transmembrane region" description="Helical" evidence="1">
    <location>
        <begin position="132"/>
        <end position="155"/>
    </location>
</feature>
<reference evidence="2" key="1">
    <citation type="submission" date="2021-01" db="EMBL/GenBank/DDBJ databases">
        <authorList>
            <consortium name="Genoscope - CEA"/>
            <person name="William W."/>
        </authorList>
    </citation>
    <scope>NUCLEOTIDE SEQUENCE</scope>
</reference>
<organism evidence="2 3">
    <name type="scientific">Paramecium octaurelia</name>
    <dbReference type="NCBI Taxonomy" id="43137"/>
    <lineage>
        <taxon>Eukaryota</taxon>
        <taxon>Sar</taxon>
        <taxon>Alveolata</taxon>
        <taxon>Ciliophora</taxon>
        <taxon>Intramacronucleata</taxon>
        <taxon>Oligohymenophorea</taxon>
        <taxon>Peniculida</taxon>
        <taxon>Parameciidae</taxon>
        <taxon>Paramecium</taxon>
    </lineage>
</organism>
<dbReference type="OMA" id="HNWIPYL"/>
<proteinExistence type="predicted"/>
<feature type="transmembrane region" description="Helical" evidence="1">
    <location>
        <begin position="97"/>
        <end position="120"/>
    </location>
</feature>
<name>A0A8S1TGI0_PAROT</name>
<evidence type="ECO:0000313" key="2">
    <source>
        <dbReference type="EMBL" id="CAD8152325.1"/>
    </source>
</evidence>
<keyword evidence="3" id="KW-1185">Reference proteome</keyword>
<feature type="transmembrane region" description="Helical" evidence="1">
    <location>
        <begin position="6"/>
        <end position="24"/>
    </location>
</feature>
<gene>
    <name evidence="2" type="ORF">POCTA_138.1.T0260197</name>
</gene>